<organism evidence="1 2">
    <name type="scientific">Mycobacterium colombiense</name>
    <dbReference type="NCBI Taxonomy" id="339268"/>
    <lineage>
        <taxon>Bacteria</taxon>
        <taxon>Bacillati</taxon>
        <taxon>Actinomycetota</taxon>
        <taxon>Actinomycetes</taxon>
        <taxon>Mycobacteriales</taxon>
        <taxon>Mycobacteriaceae</taxon>
        <taxon>Mycobacterium</taxon>
        <taxon>Mycobacterium avium complex (MAC)</taxon>
    </lineage>
</organism>
<dbReference type="Pfam" id="PF14390">
    <property type="entry name" value="DUF4420"/>
    <property type="match status" value="1"/>
</dbReference>
<evidence type="ECO:0000313" key="1">
    <source>
        <dbReference type="EMBL" id="OBJ62386.1"/>
    </source>
</evidence>
<evidence type="ECO:0008006" key="3">
    <source>
        <dbReference type="Google" id="ProtNLM"/>
    </source>
</evidence>
<name>A0A853M6T8_9MYCO</name>
<dbReference type="Proteomes" id="UP000093894">
    <property type="component" value="Unassembled WGS sequence"/>
</dbReference>
<reference evidence="1 2" key="1">
    <citation type="submission" date="2016-06" db="EMBL/GenBank/DDBJ databases">
        <authorList>
            <person name="Sutton G."/>
            <person name="Brinkac L."/>
            <person name="Sanka R."/>
            <person name="Adams M."/>
            <person name="Lau E."/>
            <person name="Garcia-Basteiro A."/>
            <person name="Lopez-Varela E."/>
            <person name="Palencia S."/>
        </authorList>
    </citation>
    <scope>NUCLEOTIDE SEQUENCE [LARGE SCALE GENOMIC DNA]</scope>
    <source>
        <strain evidence="1 2">1164983.0</strain>
    </source>
</reference>
<dbReference type="EMBL" id="LZLG01000043">
    <property type="protein sequence ID" value="OBJ62386.1"/>
    <property type="molecule type" value="Genomic_DNA"/>
</dbReference>
<protein>
    <recommendedName>
        <fullName evidence="3">PD-(D/E)XK motif protein</fullName>
    </recommendedName>
</protein>
<sequence length="326" mass="36182">MNEDHSFDSHLTAATLESYFATQVVIPVRLADAPSCTLRINAPADQLELWTPAEGPEPDVTTLDRVTFHRTHLNGVDWFVLIVDARSAHFEAYSLIAAVVDDLRAGRPFHIATARALAAYRDLLALRGRLSEEKAIGLIGELLVLEHLVQTIDESTAVDAWVGPRSEEHDFVLHDLDAEVKTTLNERRSHVIGSENQLQPSRARPLWLVSIQLTRAGAATDGFALTDVVHRVLVALTTTTSIVAAHLRRVGWHEDDADLYTEKYIWRSSPAAYLVDRRFPAVTRRLLDEGLVRPELVGHVTYRVDITDLGAGIPPEPIGSFVDSEE</sequence>
<proteinExistence type="predicted"/>
<comment type="caution">
    <text evidence="1">The sequence shown here is derived from an EMBL/GenBank/DDBJ whole genome shotgun (WGS) entry which is preliminary data.</text>
</comment>
<dbReference type="AlphaFoldDB" id="A0A853M6T8"/>
<dbReference type="InterPro" id="IPR025534">
    <property type="entry name" value="DUF4420"/>
</dbReference>
<accession>A0A853M6T8</accession>
<evidence type="ECO:0000313" key="2">
    <source>
        <dbReference type="Proteomes" id="UP000093894"/>
    </source>
</evidence>
<gene>
    <name evidence="1" type="ORF">A5628_02925</name>
</gene>